<evidence type="ECO:0000313" key="2">
    <source>
        <dbReference type="EMBL" id="AMJ99032.1"/>
    </source>
</evidence>
<keyword evidence="1" id="KW-0472">Membrane</keyword>
<dbReference type="PANTHER" id="PTHR43471">
    <property type="entry name" value="ABC TRANSPORTER PERMEASE"/>
    <property type="match status" value="1"/>
</dbReference>
<feature type="transmembrane region" description="Helical" evidence="1">
    <location>
        <begin position="312"/>
        <end position="328"/>
    </location>
</feature>
<evidence type="ECO:0000313" key="3">
    <source>
        <dbReference type="Proteomes" id="UP000063991"/>
    </source>
</evidence>
<dbReference type="AlphaFoldDB" id="A0A126Q1B4"/>
<evidence type="ECO:0000256" key="1">
    <source>
        <dbReference type="SAM" id="Phobius"/>
    </source>
</evidence>
<protein>
    <recommendedName>
        <fullName evidence="4">Sodium ABC transporter permease</fullName>
    </recommendedName>
</protein>
<dbReference type="OrthoDB" id="5486437at2"/>
<reference evidence="2 3" key="1">
    <citation type="submission" date="2015-12" db="EMBL/GenBank/DDBJ databases">
        <authorList>
            <person name="Shamseldin A."/>
            <person name="Moawad H."/>
            <person name="Abd El-Rahim W.M."/>
            <person name="Sadowsky M.J."/>
        </authorList>
    </citation>
    <scope>NUCLEOTIDE SEQUENCE [LARGE SCALE GENOMIC DNA]</scope>
    <source>
        <strain evidence="2 3">D7</strain>
    </source>
</reference>
<dbReference type="GO" id="GO:0140359">
    <property type="term" value="F:ABC-type transporter activity"/>
    <property type="evidence" value="ECO:0007669"/>
    <property type="project" value="InterPro"/>
</dbReference>
<dbReference type="RefSeq" id="WP_061095442.1">
    <property type="nucleotide sequence ID" value="NZ_CP014323.1"/>
</dbReference>
<dbReference type="PANTHER" id="PTHR43471:SF3">
    <property type="entry name" value="ABC TRANSPORTER PERMEASE PROTEIN NATB"/>
    <property type="match status" value="1"/>
</dbReference>
<organism evidence="2 3">
    <name type="scientific">Alteromonas macleodii</name>
    <name type="common">Pseudoalteromonas macleodii</name>
    <dbReference type="NCBI Taxonomy" id="28108"/>
    <lineage>
        <taxon>Bacteria</taxon>
        <taxon>Pseudomonadati</taxon>
        <taxon>Pseudomonadota</taxon>
        <taxon>Gammaproteobacteria</taxon>
        <taxon>Alteromonadales</taxon>
        <taxon>Alteromonadaceae</taxon>
        <taxon>Alteromonas/Salinimonas group</taxon>
        <taxon>Alteromonas</taxon>
    </lineage>
</organism>
<name>A0A126Q1B4_ALTMA</name>
<keyword evidence="1" id="KW-1133">Transmembrane helix</keyword>
<feature type="transmembrane region" description="Helical" evidence="1">
    <location>
        <begin position="187"/>
        <end position="207"/>
    </location>
</feature>
<feature type="transmembrane region" description="Helical" evidence="1">
    <location>
        <begin position="361"/>
        <end position="381"/>
    </location>
</feature>
<feature type="transmembrane region" description="Helical" evidence="1">
    <location>
        <begin position="238"/>
        <end position="260"/>
    </location>
</feature>
<dbReference type="EMBL" id="CP014323">
    <property type="protein sequence ID" value="AMJ99032.1"/>
    <property type="molecule type" value="Genomic_DNA"/>
</dbReference>
<dbReference type="Pfam" id="PF12679">
    <property type="entry name" value="ABC2_membrane_2"/>
    <property type="match status" value="1"/>
</dbReference>
<dbReference type="Proteomes" id="UP000063991">
    <property type="component" value="Chromosome"/>
</dbReference>
<evidence type="ECO:0008006" key="4">
    <source>
        <dbReference type="Google" id="ProtNLM"/>
    </source>
</evidence>
<keyword evidence="1" id="KW-0812">Transmembrane</keyword>
<dbReference type="GO" id="GO:0005886">
    <property type="term" value="C:plasma membrane"/>
    <property type="evidence" value="ECO:0007669"/>
    <property type="project" value="UniProtKB-SubCell"/>
</dbReference>
<proteinExistence type="predicted"/>
<sequence>MASIKVLFALIKKECWELLRDKRSLVATFAYALVGPFLLYVLIKGFIVTATQETEVNVGLQTDARYEQSVSQIQHYLTTQNISVVNYSGELPTDFDQLPADKGFDALVRVEPPMGAHGGGRMVIAVYGDQGSQGRSKQLEKTVELVSQFVTNQRQDDLIKQGLNPSSSQWQVEQRVINEQTQSTNRLMDTLLIFLLLAPFFITLNYINDATAGERERGSLMPLLTQPMNRDLLIASKWSVGSLLGIVGSLVTMLIGFTLIADLPVYEIGLQLNPSAVNAVLTMAIITPLALCIASVQMLIAFSAKSFKEGQSYLTLFSFIPLIAVFMADKFDDASWSAMTPLLGHQQMLKSVFVNQEVDNAQFIGLTISCILITSIALLAVRKQLNSEGVLQGR</sequence>
<feature type="transmembrane region" description="Helical" evidence="1">
    <location>
        <begin position="25"/>
        <end position="43"/>
    </location>
</feature>
<gene>
    <name evidence="2" type="ORF">AVL55_13150</name>
</gene>
<accession>A0A126Q1B4</accession>
<feature type="transmembrane region" description="Helical" evidence="1">
    <location>
        <begin position="280"/>
        <end position="300"/>
    </location>
</feature>